<feature type="region of interest" description="Disordered" evidence="1">
    <location>
        <begin position="1042"/>
        <end position="1170"/>
    </location>
</feature>
<feature type="compositionally biased region" description="Polar residues" evidence="1">
    <location>
        <begin position="535"/>
        <end position="553"/>
    </location>
</feature>
<sequence length="1921" mass="205785">MTDSTYTRPHSASPSRSINRKRTASTSEKKHPFAGRRTPSGSSHKNEGQSEKTHQREGLPRDVGGRAVKEKDSGRNTPMNGLEKAPSLNVDIRNSLILPLLSQRFSVLLPSLSTAPEESLRSLLASQRARHHGPALTEEEEELLFAEMRDAAQENQWDGRPPQMDENWVRSGLGVSNKPTRAGGLPSSASSPSLLTTSTSSPSVLSTSDDGGQSYAPSTPGSFLASPPPTSNSFSSFQTFGVGSSPDTSANAGFKTKSYGFSGGSSMREAEYIRKVKKSFSLKDLKNGSGSGSISSRKSEHTPTRENIPLPPAISPEKANAYYQPTKRPESPTTSEKTATPTSSIIPDISSSSLPGYKKGHSPSSSLSLNPPTPNSAEDQMFAGKQQRARKRQSRLDGLSPAQVKRISLALQEIGGQLKRGSMTVQAVPERAKEQSTSEDVEEMLDPESRRVSQLDTENESNRARRPSDLRSGDSCQSATSSVFPFQMSPTNSTFTGTMTEPSSPSKLPPSPRTHNLLAHVEEPLPPIPMPVFTPTRSQPVRQQPTLSNSSTSTVALNQPVYIPGQPRPIRLTHHSQSSVSSRSATPSNQSPLDAIRTAVSPDNTPSPIKSMPAIVERSTCLGRSRSVNQAQVTPTKSILSGEYDGSSGSTNGTRRRAGTIGDAPMNRRLSSSLSSHPTTPDIIEEEAEETPSDRDEYSSGPQSIEEFVPEVKQVVGRHSVANSRTTSSNSIHQLHHNLGWELAPGQEPFERSVSAQGTIDESPNPTPPEANDAPQSPTTTLRRQTSSTSISSSFSEDAPVPGEIVWASVFNGDSPNGYDVGSDGMVSPEPGKEAEVLRKMSGMGMEELMLLQERLVMKAKAEREALRGDVEDSAFVPYSPPMSAEAFSPTQRAMSPILRATSPDLARPISPPPPSSWRFPPAELPQPSSQNTTPSQDKSTLPSSVDTHIMTPPLTGSSTGASVSRSGSKSNLVMLPTRPAPPPPRLPADTPSEHADDIQTPPSGDLSRKSSNRAHFRLPLEQDPEIRKDFEARIAAATAALNRTPSVSNSKLDRKFSKKGGPMVISSPKLVSSTANVPTTPLTPESQVEPGLVKSLEKSSGSGSKMSLKWKKFTGLRSKGPSFSGNEVTPYPPAPQQPVQSKLSPNQQLQQQQQQQQQQQMQQQQSKLSPIQNVVVAQGGLQRSASASVTKILEDPISLRAEDHPEAPPSAPPNLDAFRFPPPPERAAHPTTSAPQQDVPSPPSSLGHSSGLKHVMSKMKRSKEISPPPQQAQGRSQSPIPAQTGAISPLPAIDAITKQPPRHTPTSSDEDARNKFIEAGRALGLTEEQLNDMLTAKGMAGTASSAPAVPSPLSATPVVSDEKVVKHEKEKKGLFRSLSKARRAQPSPTPVSAPVPISGLAPSAPVTELLPAPVPDRVVVRRTMILPEGLNIIPSTPQTTSTTPKIPESPDSSSLRPGINPQRKQSIRRKPLKLSEEDHELVSNSPPAHRRNFSFSNASVDSNGTNTPSNPSFTPSPSNSQNQVPTTGAGAGELHGLGFLHPNSTPLNKKSSAPSLTPSPGNSSTGGGDDESHARSSTGGSLIDMYRNDDDEELLESPEKKTSATFSHDDEFIGGHARKGSEDALGRGSLDRRRMTQAVEITEYADGQVIWNIVDALRTSVTGSVDGEEYTFDTPGVPHSRSTSYSSSVRNSVIPEDEDVFHAAGNNAGWPKALGNGTAGLNFRHRDRNVPKKPRPPTDVYFTSHADVADLIDHLSRDLDASHGRIDIISHPTSDSSEWPHSNNSPFGFQDSATTTIPTTPERVQRRSSQTQSPAHSQFEDAPSPAQFSLRPTISPVKADQYHNSGNMVENLSPGPQRQLFNEPNSRGQSYISTGGSAAGFSPSSKSFASCVSGQGKSVEDRLQALLDRLKGDGIGRTRL</sequence>
<evidence type="ECO:0000313" key="2">
    <source>
        <dbReference type="EMBL" id="WWD07107.1"/>
    </source>
</evidence>
<organism evidence="2 3">
    <name type="scientific">Kwoniella europaea PYCC6329</name>
    <dbReference type="NCBI Taxonomy" id="1423913"/>
    <lineage>
        <taxon>Eukaryota</taxon>
        <taxon>Fungi</taxon>
        <taxon>Dikarya</taxon>
        <taxon>Basidiomycota</taxon>
        <taxon>Agaricomycotina</taxon>
        <taxon>Tremellomycetes</taxon>
        <taxon>Tremellales</taxon>
        <taxon>Cryptococcaceae</taxon>
        <taxon>Kwoniella</taxon>
    </lineage>
</organism>
<feature type="region of interest" description="Disordered" evidence="1">
    <location>
        <begin position="417"/>
        <end position="514"/>
    </location>
</feature>
<feature type="region of interest" description="Disordered" evidence="1">
    <location>
        <begin position="155"/>
        <end position="261"/>
    </location>
</feature>
<feature type="compositionally biased region" description="Low complexity" evidence="1">
    <location>
        <begin position="576"/>
        <end position="588"/>
    </location>
</feature>
<feature type="compositionally biased region" description="Polar residues" evidence="1">
    <location>
        <begin position="1"/>
        <end position="17"/>
    </location>
</feature>
<feature type="compositionally biased region" description="Basic and acidic residues" evidence="1">
    <location>
        <begin position="1598"/>
        <end position="1626"/>
    </location>
</feature>
<dbReference type="EMBL" id="CP144089">
    <property type="protein sequence ID" value="WWD07107.1"/>
    <property type="molecule type" value="Genomic_DNA"/>
</dbReference>
<feature type="compositionally biased region" description="Basic and acidic residues" evidence="1">
    <location>
        <begin position="1361"/>
        <end position="1374"/>
    </location>
</feature>
<feature type="compositionally biased region" description="Polar residues" evidence="1">
    <location>
        <begin position="754"/>
        <end position="764"/>
    </location>
</feature>
<gene>
    <name evidence="2" type="ORF">V865_005204</name>
</gene>
<feature type="region of interest" description="Disordered" evidence="1">
    <location>
        <begin position="563"/>
        <end position="681"/>
    </location>
</feature>
<feature type="compositionally biased region" description="Polar residues" evidence="1">
    <location>
        <begin position="1272"/>
        <end position="1282"/>
    </location>
</feature>
<feature type="compositionally biased region" description="Low complexity" evidence="1">
    <location>
        <begin position="1148"/>
        <end position="1166"/>
    </location>
</feature>
<feature type="compositionally biased region" description="Low complexity" evidence="1">
    <location>
        <begin position="1503"/>
        <end position="1521"/>
    </location>
</feature>
<feature type="compositionally biased region" description="Low complexity" evidence="1">
    <location>
        <begin position="957"/>
        <end position="971"/>
    </location>
</feature>
<feature type="compositionally biased region" description="Low complexity" evidence="1">
    <location>
        <begin position="1092"/>
        <end position="1108"/>
    </location>
</feature>
<evidence type="ECO:0008006" key="4">
    <source>
        <dbReference type="Google" id="ProtNLM"/>
    </source>
</evidence>
<feature type="region of interest" description="Disordered" evidence="1">
    <location>
        <begin position="1343"/>
        <end position="1397"/>
    </location>
</feature>
<feature type="region of interest" description="Disordered" evidence="1">
    <location>
        <begin position="1770"/>
        <end position="1831"/>
    </location>
</feature>
<feature type="compositionally biased region" description="Polar residues" evidence="1">
    <location>
        <begin position="1543"/>
        <end position="1554"/>
    </location>
</feature>
<feature type="compositionally biased region" description="Acidic residues" evidence="1">
    <location>
        <begin position="437"/>
        <end position="446"/>
    </location>
</feature>
<feature type="region of interest" description="Disordered" evidence="1">
    <location>
        <begin position="283"/>
        <end position="403"/>
    </location>
</feature>
<feature type="compositionally biased region" description="Low complexity" evidence="1">
    <location>
        <begin position="1433"/>
        <end position="1447"/>
    </location>
</feature>
<feature type="compositionally biased region" description="Polar residues" evidence="1">
    <location>
        <begin position="927"/>
        <end position="947"/>
    </location>
</feature>
<dbReference type="Proteomes" id="UP001358614">
    <property type="component" value="Chromosome 1"/>
</dbReference>
<feature type="compositionally biased region" description="Polar residues" evidence="1">
    <location>
        <begin position="1138"/>
        <end position="1147"/>
    </location>
</feature>
<name>A0AAX4KL92_9TREE</name>
<feature type="region of interest" description="Disordered" evidence="1">
    <location>
        <begin position="754"/>
        <end position="799"/>
    </location>
</feature>
<evidence type="ECO:0000256" key="1">
    <source>
        <dbReference type="SAM" id="MobiDB-lite"/>
    </source>
</evidence>
<feature type="region of interest" description="Disordered" evidence="1">
    <location>
        <begin position="1"/>
        <end position="85"/>
    </location>
</feature>
<dbReference type="KEGG" id="ker:91104005"/>
<feature type="compositionally biased region" description="Low complexity" evidence="1">
    <location>
        <begin position="1343"/>
        <end position="1360"/>
    </location>
</feature>
<feature type="region of interest" description="Disordered" evidence="1">
    <location>
        <begin position="1432"/>
        <end position="1626"/>
    </location>
</feature>
<feature type="compositionally biased region" description="Low complexity" evidence="1">
    <location>
        <begin position="185"/>
        <end position="208"/>
    </location>
</feature>
<keyword evidence="3" id="KW-1185">Reference proteome</keyword>
<proteinExistence type="predicted"/>
<feature type="region of interest" description="Disordered" evidence="1">
    <location>
        <begin position="534"/>
        <end position="553"/>
    </location>
</feature>
<feature type="compositionally biased region" description="Polar residues" evidence="1">
    <location>
        <begin position="209"/>
        <end position="221"/>
    </location>
</feature>
<feature type="compositionally biased region" description="Basic and acidic residues" evidence="1">
    <location>
        <begin position="460"/>
        <end position="472"/>
    </location>
</feature>
<feature type="compositionally biased region" description="Polar residues" evidence="1">
    <location>
        <begin position="1231"/>
        <end position="1240"/>
    </location>
</feature>
<feature type="compositionally biased region" description="Polar residues" evidence="1">
    <location>
        <begin position="474"/>
        <end position="501"/>
    </location>
</feature>
<feature type="compositionally biased region" description="Polar residues" evidence="1">
    <location>
        <begin position="241"/>
        <end position="251"/>
    </location>
</feature>
<feature type="compositionally biased region" description="Low complexity" evidence="1">
    <location>
        <begin position="231"/>
        <end position="240"/>
    </location>
</feature>
<accession>A0AAX4KL92</accession>
<protein>
    <recommendedName>
        <fullName evidence="4">Enoyl reductase (ER) domain-containing protein</fullName>
    </recommendedName>
</protein>
<feature type="region of interest" description="Disordered" evidence="1">
    <location>
        <begin position="903"/>
        <end position="1025"/>
    </location>
</feature>
<feature type="compositionally biased region" description="Polar residues" evidence="1">
    <location>
        <begin position="1772"/>
        <end position="1800"/>
    </location>
</feature>
<evidence type="ECO:0000313" key="3">
    <source>
        <dbReference type="Proteomes" id="UP001358614"/>
    </source>
</evidence>
<feature type="compositionally biased region" description="Polar residues" evidence="1">
    <location>
        <begin position="1808"/>
        <end position="1817"/>
    </location>
</feature>
<feature type="region of interest" description="Disordered" evidence="1">
    <location>
        <begin position="1197"/>
        <end position="1315"/>
    </location>
</feature>
<feature type="compositionally biased region" description="Basic and acidic residues" evidence="1">
    <location>
        <begin position="44"/>
        <end position="74"/>
    </location>
</feature>
<feature type="compositionally biased region" description="Polar residues" evidence="1">
    <location>
        <begin position="1042"/>
        <end position="1051"/>
    </location>
</feature>
<dbReference type="GeneID" id="91104005"/>
<feature type="compositionally biased region" description="Polar residues" evidence="1">
    <location>
        <begin position="1070"/>
        <end position="1087"/>
    </location>
</feature>
<feature type="compositionally biased region" description="Low complexity" evidence="1">
    <location>
        <begin position="338"/>
        <end position="355"/>
    </location>
</feature>
<feature type="compositionally biased region" description="Low complexity" evidence="1">
    <location>
        <begin position="1555"/>
        <end position="1564"/>
    </location>
</feature>
<dbReference type="RefSeq" id="XP_066085074.1">
    <property type="nucleotide sequence ID" value="XM_066228977.1"/>
</dbReference>
<reference evidence="2 3" key="1">
    <citation type="submission" date="2024-01" db="EMBL/GenBank/DDBJ databases">
        <title>Comparative genomics of Cryptococcus and Kwoniella reveals pathogenesis evolution and contrasting modes of karyotype evolution via chromosome fusion or intercentromeric recombination.</title>
        <authorList>
            <person name="Coelho M.A."/>
            <person name="David-Palma M."/>
            <person name="Shea T."/>
            <person name="Bowers K."/>
            <person name="McGinley-Smith S."/>
            <person name="Mohammad A.W."/>
            <person name="Gnirke A."/>
            <person name="Yurkov A.M."/>
            <person name="Nowrousian M."/>
            <person name="Sun S."/>
            <person name="Cuomo C.A."/>
            <person name="Heitman J."/>
        </authorList>
    </citation>
    <scope>NUCLEOTIDE SEQUENCE [LARGE SCALE GENOMIC DNA]</scope>
    <source>
        <strain evidence="2 3">PYCC6329</strain>
    </source>
</reference>
<feature type="compositionally biased region" description="Polar residues" evidence="1">
    <location>
        <begin position="626"/>
        <end position="639"/>
    </location>
</feature>
<feature type="compositionally biased region" description="Low complexity" evidence="1">
    <location>
        <begin position="775"/>
        <end position="796"/>
    </location>
</feature>